<dbReference type="EMBL" id="CALNXI010000279">
    <property type="protein sequence ID" value="CAH3023886.1"/>
    <property type="molecule type" value="Genomic_DNA"/>
</dbReference>
<keyword evidence="8" id="KW-1185">Reference proteome</keyword>
<keyword evidence="5" id="KW-0391">Immunity</keyword>
<dbReference type="InterPro" id="IPR011029">
    <property type="entry name" value="DEATH-like_dom_sf"/>
</dbReference>
<evidence type="ECO:0000313" key="8">
    <source>
        <dbReference type="Proteomes" id="UP001159427"/>
    </source>
</evidence>
<proteinExistence type="predicted"/>
<dbReference type="Proteomes" id="UP001159427">
    <property type="component" value="Unassembled WGS sequence"/>
</dbReference>
<evidence type="ECO:0000256" key="3">
    <source>
        <dbReference type="ARBA" id="ARBA00022588"/>
    </source>
</evidence>
<evidence type="ECO:0000256" key="1">
    <source>
        <dbReference type="ARBA" id="ARBA00022499"/>
    </source>
</evidence>
<sequence length="267" mass="30521">MKAHEKQLLDKRLKDFMYEIIPLELLPFLPCLRPQDREEIEAKQCNHGPIKATFVLVDRLKKKDRGFQEFVQALRECGSEHIALMLDPYYPFVSEEGTEEVNLKTEEERSSGDDSRTDVVRYCRGARGVRHDVINAVTSRSSRASITGPDQLISTIPYKVYSQLVLLLARDRINIASRIFDLTLEEAIALKDLTEQSCNSMHTGMDAVFQLMSERQVRLGELVEVLKEMNRYDAISVLTEAGYPEYTLDENSDQEEVSADSLRVNSL</sequence>
<dbReference type="Gene3D" id="1.10.533.10">
    <property type="entry name" value="Death Domain, Fas"/>
    <property type="match status" value="1"/>
</dbReference>
<keyword evidence="2" id="KW-0597">Phosphoprotein</keyword>
<reference evidence="7 8" key="1">
    <citation type="submission" date="2022-05" db="EMBL/GenBank/DDBJ databases">
        <authorList>
            <consortium name="Genoscope - CEA"/>
            <person name="William W."/>
        </authorList>
    </citation>
    <scope>NUCLEOTIDE SEQUENCE [LARGE SCALE GENOMIC DNA]</scope>
</reference>
<dbReference type="InterPro" id="IPR031964">
    <property type="entry name" value="CARD_dom"/>
</dbReference>
<evidence type="ECO:0000256" key="2">
    <source>
        <dbReference type="ARBA" id="ARBA00022553"/>
    </source>
</evidence>
<comment type="caution">
    <text evidence="7">The sequence shown here is derived from an EMBL/GenBank/DDBJ whole genome shotgun (WGS) entry which is preliminary data.</text>
</comment>
<evidence type="ECO:0000313" key="7">
    <source>
        <dbReference type="EMBL" id="CAH3023886.1"/>
    </source>
</evidence>
<gene>
    <name evidence="7" type="ORF">PEVE_00020800</name>
</gene>
<evidence type="ECO:0000256" key="4">
    <source>
        <dbReference type="ARBA" id="ARBA00022843"/>
    </source>
</evidence>
<feature type="domain" description="Caspase recruitment" evidence="6">
    <location>
        <begin position="1"/>
        <end position="87"/>
    </location>
</feature>
<accession>A0ABN8M654</accession>
<dbReference type="Pfam" id="PF16739">
    <property type="entry name" value="CARD_2"/>
    <property type="match status" value="1"/>
</dbReference>
<dbReference type="SUPFAM" id="SSF47986">
    <property type="entry name" value="DEATH domain"/>
    <property type="match status" value="2"/>
</dbReference>
<evidence type="ECO:0000259" key="6">
    <source>
        <dbReference type="Pfam" id="PF16739"/>
    </source>
</evidence>
<organism evidence="7 8">
    <name type="scientific">Porites evermanni</name>
    <dbReference type="NCBI Taxonomy" id="104178"/>
    <lineage>
        <taxon>Eukaryota</taxon>
        <taxon>Metazoa</taxon>
        <taxon>Cnidaria</taxon>
        <taxon>Anthozoa</taxon>
        <taxon>Hexacorallia</taxon>
        <taxon>Scleractinia</taxon>
        <taxon>Fungiina</taxon>
        <taxon>Poritidae</taxon>
        <taxon>Porites</taxon>
    </lineage>
</organism>
<keyword evidence="1" id="KW-1017">Isopeptide bond</keyword>
<keyword evidence="4" id="KW-0832">Ubl conjugation</keyword>
<evidence type="ECO:0000256" key="5">
    <source>
        <dbReference type="ARBA" id="ARBA00022859"/>
    </source>
</evidence>
<protein>
    <recommendedName>
        <fullName evidence="6">Caspase recruitment domain-containing protein</fullName>
    </recommendedName>
</protein>
<keyword evidence="3" id="KW-0399">Innate immunity</keyword>
<name>A0ABN8M654_9CNID</name>